<dbReference type="KEGG" id="blin:BLSMQ_1910"/>
<dbReference type="AlphaFoldDB" id="A0A1D7W3U5"/>
<dbReference type="InterPro" id="IPR002560">
    <property type="entry name" value="Transposase_DDE"/>
</dbReference>
<reference evidence="7" key="2">
    <citation type="submission" date="2016-09" db="EMBL/GenBank/DDBJ databases">
        <title>Complete Genome Sequence of Brevibacterium linens SMQ-1335.</title>
        <authorList>
            <person name="de Melo A.G."/>
            <person name="Labrie S.J."/>
            <person name="Dumaresq J."/>
            <person name="Roberts R.J."/>
            <person name="Tremblay D.M."/>
            <person name="Moineau S."/>
        </authorList>
    </citation>
    <scope>NUCLEOTIDE SEQUENCE [LARGE SCALE GENOMIC DNA]</scope>
    <source>
        <strain evidence="7">SMQ-1335</strain>
    </source>
</reference>
<dbReference type="PANTHER" id="PTHR33498">
    <property type="entry name" value="TRANSPOSASE FOR INSERTION SEQUENCE ELEMENT IS1557"/>
    <property type="match status" value="1"/>
</dbReference>
<evidence type="ECO:0000313" key="4">
    <source>
        <dbReference type="EMBL" id="AOP53411.1"/>
    </source>
</evidence>
<protein>
    <submittedName>
        <fullName evidence="5">Mobile element protein</fullName>
    </submittedName>
</protein>
<evidence type="ECO:0000313" key="2">
    <source>
        <dbReference type="EMBL" id="AOP52134.1"/>
    </source>
</evidence>
<reference evidence="5" key="1">
    <citation type="submission" date="2016-09" db="EMBL/GenBank/DDBJ databases">
        <title>Complete Genome Sequence of Brevibacterium aurantiacum SMQ-1335.</title>
        <authorList>
            <person name="de Melo A.G."/>
            <person name="Labrie S.J."/>
            <person name="Dumaresq J."/>
            <person name="Roberts R.J."/>
            <person name="Tremblay D.M."/>
            <person name="Moineau S."/>
        </authorList>
    </citation>
    <scope>NUCLEOTIDE SEQUENCE</scope>
    <source>
        <strain evidence="5">SMQ-1335</strain>
    </source>
</reference>
<evidence type="ECO:0000313" key="7">
    <source>
        <dbReference type="Proteomes" id="UP000094793"/>
    </source>
</evidence>
<gene>
    <name evidence="2" type="ORF">BLSMQ_0416</name>
    <name evidence="3" type="ORF">BLSMQ_0766</name>
    <name evidence="4" type="ORF">BLSMQ_1701</name>
    <name evidence="5" type="ORF">BLSMQ_1910</name>
    <name evidence="6" type="ORF">BLSMQ_3064</name>
</gene>
<organism evidence="5 7">
    <name type="scientific">Brevibacterium aurantiacum</name>
    <dbReference type="NCBI Taxonomy" id="273384"/>
    <lineage>
        <taxon>Bacteria</taxon>
        <taxon>Bacillati</taxon>
        <taxon>Actinomycetota</taxon>
        <taxon>Actinomycetes</taxon>
        <taxon>Micrococcales</taxon>
        <taxon>Brevibacteriaceae</taxon>
        <taxon>Brevibacterium</taxon>
    </lineage>
</organism>
<dbReference type="EMBL" id="CP017150">
    <property type="protein sequence ID" value="AOP54766.1"/>
    <property type="molecule type" value="Genomic_DNA"/>
</dbReference>
<dbReference type="PANTHER" id="PTHR33498:SF1">
    <property type="entry name" value="TRANSPOSASE FOR INSERTION SEQUENCE ELEMENT IS1557"/>
    <property type="match status" value="1"/>
</dbReference>
<dbReference type="KEGG" id="blin:BLSMQ_0766"/>
<dbReference type="NCBIfam" id="NF033550">
    <property type="entry name" value="transpos_ISL3"/>
    <property type="match status" value="1"/>
</dbReference>
<dbReference type="InterPro" id="IPR047951">
    <property type="entry name" value="Transpos_ISL3"/>
</dbReference>
<dbReference type="EMBL" id="CP017150">
    <property type="protein sequence ID" value="AOP52134.1"/>
    <property type="molecule type" value="Genomic_DNA"/>
</dbReference>
<evidence type="ECO:0000313" key="3">
    <source>
        <dbReference type="EMBL" id="AOP52480.1"/>
    </source>
</evidence>
<dbReference type="RefSeq" id="WP_009881614.1">
    <property type="nucleotide sequence ID" value="NZ_AAGP01000002.1"/>
</dbReference>
<dbReference type="EMBL" id="CP017150">
    <property type="protein sequence ID" value="AOP53411.1"/>
    <property type="molecule type" value="Genomic_DNA"/>
</dbReference>
<dbReference type="KEGG" id="blin:BLSMQ_3064"/>
<dbReference type="KEGG" id="blin:BLSMQ_1701"/>
<proteinExistence type="predicted"/>
<dbReference type="Proteomes" id="UP000094793">
    <property type="component" value="Chromosome"/>
</dbReference>
<dbReference type="EMBL" id="CP017150">
    <property type="protein sequence ID" value="AOP52480.1"/>
    <property type="molecule type" value="Genomic_DNA"/>
</dbReference>
<accession>A0A1D7W3U5</accession>
<dbReference type="EMBL" id="CP017150">
    <property type="protein sequence ID" value="AOP53620.1"/>
    <property type="molecule type" value="Genomic_DNA"/>
</dbReference>
<dbReference type="KEGG" id="blin:BLSMQ_0416"/>
<evidence type="ECO:0000313" key="5">
    <source>
        <dbReference type="EMBL" id="AOP53620.1"/>
    </source>
</evidence>
<dbReference type="PATRIC" id="fig|1703.10.peg.1746"/>
<evidence type="ECO:0000259" key="1">
    <source>
        <dbReference type="Pfam" id="PF01610"/>
    </source>
</evidence>
<sequence length="426" mass="47437">MYDFTPPCLDTTLSLPELGLTAIGQHHTGRHLTVLCLITDNDRSCPVCRQRGLVRATRIRKLVHPPIGLTAVTLAIRIRTYTCPSCHQRWSQTPQRACAGRSKLSTTARLWALKSVVIDKMSIHVIAKNLSTSWNTVCTAVLDLGRSLLIADATRFEGVSTIGVDEHCWSHRGIDRWVTVIVDLTHRPARLLDIAPGRSADVFADWLNNQPDAFRDGIEHVAMDAFAGYKKAATDVVPDATTVMDPFHVVALVGTKLDETRRRLQTELHGRRGRSGDDLYGIRKTVRTRVGLLTSKQKHRLNSVFAADNHAALLVCWQFYQDTIAAYAAPPSKGKKLMNRLIDTLTGTIPDELKELRSLRTTFQRRRADILAYFDHPGTSNGPTEAINGRLEHLRGIALGFRNRGNYLIRSLLHAGGLGPLLQPYL</sequence>
<feature type="domain" description="Transposase IS204/IS1001/IS1096/IS1165 DDE" evidence="1">
    <location>
        <begin position="162"/>
        <end position="410"/>
    </location>
</feature>
<dbReference type="Pfam" id="PF01610">
    <property type="entry name" value="DDE_Tnp_ISL3"/>
    <property type="match status" value="1"/>
</dbReference>
<evidence type="ECO:0000313" key="6">
    <source>
        <dbReference type="EMBL" id="AOP54766.1"/>
    </source>
</evidence>
<dbReference type="eggNOG" id="COG3464">
    <property type="taxonomic scope" value="Bacteria"/>
</dbReference>
<dbReference type="OrthoDB" id="3255666at2"/>
<name>A0A1D7W3U5_BREAU</name>